<evidence type="ECO:0000313" key="5">
    <source>
        <dbReference type="Proteomes" id="UP001234581"/>
    </source>
</evidence>
<dbReference type="GO" id="GO:0016567">
    <property type="term" value="P:protein ubiquitination"/>
    <property type="evidence" value="ECO:0007669"/>
    <property type="project" value="TreeGrafter"/>
</dbReference>
<dbReference type="InterPro" id="IPR036322">
    <property type="entry name" value="WD40_repeat_dom_sf"/>
</dbReference>
<dbReference type="GeneID" id="83214478"/>
<dbReference type="PANTHER" id="PTHR14205:SF15">
    <property type="entry name" value="EARP AND GARP COMPLEX-INTERACTING PROTEIN 1"/>
    <property type="match status" value="1"/>
</dbReference>
<protein>
    <recommendedName>
        <fullName evidence="6">WD40 repeat-like protein</fullName>
    </recommendedName>
</protein>
<feature type="repeat" description="WD" evidence="2">
    <location>
        <begin position="340"/>
        <end position="372"/>
    </location>
</feature>
<sequence length="816" mass="91961">MVRITEAELVRKIGRAERGRRMPYLSAVCESMGWPIISEGVTEYTKGLRTNCYTIKDERYTTSLAMSKELNMLAIGSAYKQTAGGYNLYFVRDTLESKALSTMGPRFEHTQVEKMDIPIHALDWTGSHLLVGSRNGITQLYAVRHDDTTENMLRLILIAEYTAPPKQLSMVGQYVPSNYPINSIIHSASFAPLYSPEYVYEQWQPMGQFGTHATESSGNASTCFLSSFGNHINIWDALSEQKPALSYKVDETPMNVANWSPHAPQTLIVTGGCDKALKVIDTRVPPSAAIVWRAENAHSRPIRDAQFNPFIPYWIGTAGEDCLAQVFDLRSTYHAPVARIAGQESIVRSLSWSNMRPENFMTTSNDGTMRMWMLTRDSVSVADAHARTAKWSKKDTPPSSIRPDQKALWQRWLNSSIPAPWSEYNKHQYYGDEDDPWGNSLYGEPDTMMVPSAIGIGEWGRQENLPVFVGEDIETANGAVCRVMASKTKISGYYGITNRGQVLAQTIRLEDHENLKFKFKFDKKTDPIARQLEYDIYVRHIEDARQELEKLKQVELHDPDRARERHTQVDYFEDCMQVLPPIPKESWAMDSIPSEAECKRRLWTDEDRWELAVSVFQRDLEYWTYRLPPGYETLNGFPLDAKDMTANTAAEVERPLSLTPEYSDNNADSTPLSTSPSAQNASPVIGDDQSLSPKPSHESLRSPSHTPSFKSLASSLRSTPTSPTISSPSAHSNPNLETSTTPHQRHGLQRLATRSKTLRRMFTKRSGSKSSPTSATAEQQQPPPLPAKSEQEENEVVPDPPRRQRTIRRNALFGPS</sequence>
<reference evidence="4 5" key="1">
    <citation type="submission" date="2023-03" db="EMBL/GenBank/DDBJ databases">
        <title>Genome sequence of Lichtheimia ornata CBS 291.66.</title>
        <authorList>
            <person name="Mohabir J.T."/>
            <person name="Shea T.P."/>
            <person name="Kurbessoian T."/>
            <person name="Berby B."/>
            <person name="Fontaine J."/>
            <person name="Livny J."/>
            <person name="Gnirke A."/>
            <person name="Stajich J.E."/>
            <person name="Cuomo C.A."/>
        </authorList>
    </citation>
    <scope>NUCLEOTIDE SEQUENCE [LARGE SCALE GENOMIC DNA]</scope>
    <source>
        <strain evidence="4">CBS 291.66</strain>
    </source>
</reference>
<dbReference type="SMART" id="SM00320">
    <property type="entry name" value="WD40"/>
    <property type="match status" value="4"/>
</dbReference>
<evidence type="ECO:0000256" key="3">
    <source>
        <dbReference type="SAM" id="MobiDB-lite"/>
    </source>
</evidence>
<feature type="compositionally biased region" description="Polar residues" evidence="3">
    <location>
        <begin position="660"/>
        <end position="682"/>
    </location>
</feature>
<proteinExistence type="inferred from homology"/>
<comment type="caution">
    <text evidence="4">The sequence shown here is derived from an EMBL/GenBank/DDBJ whole genome shotgun (WGS) entry which is preliminary data.</text>
</comment>
<keyword evidence="2" id="KW-0853">WD repeat</keyword>
<comment type="similarity">
    <text evidence="1">Belongs to the WD repeat EIPR1 family.</text>
</comment>
<gene>
    <name evidence="4" type="ORF">O0I10_007069</name>
</gene>
<feature type="compositionally biased region" description="Polar residues" evidence="3">
    <location>
        <begin position="768"/>
        <end position="780"/>
    </location>
</feature>
<accession>A0AAD7V255</accession>
<feature type="compositionally biased region" description="Low complexity" evidence="3">
    <location>
        <begin position="711"/>
        <end position="732"/>
    </location>
</feature>
<feature type="region of interest" description="Disordered" evidence="3">
    <location>
        <begin position="655"/>
        <end position="816"/>
    </location>
</feature>
<dbReference type="AlphaFoldDB" id="A0AAD7V255"/>
<dbReference type="SUPFAM" id="SSF50978">
    <property type="entry name" value="WD40 repeat-like"/>
    <property type="match status" value="1"/>
</dbReference>
<dbReference type="Gene3D" id="2.130.10.10">
    <property type="entry name" value="YVTN repeat-like/Quinoprotein amine dehydrogenase"/>
    <property type="match status" value="1"/>
</dbReference>
<name>A0AAD7V255_9FUNG</name>
<dbReference type="PANTHER" id="PTHR14205">
    <property type="entry name" value="WD-REPEAT PROTEIN"/>
    <property type="match status" value="1"/>
</dbReference>
<evidence type="ECO:0000313" key="4">
    <source>
        <dbReference type="EMBL" id="KAJ8657253.1"/>
    </source>
</evidence>
<dbReference type="PROSITE" id="PS50082">
    <property type="entry name" value="WD_REPEATS_2"/>
    <property type="match status" value="1"/>
</dbReference>
<evidence type="ECO:0008006" key="6">
    <source>
        <dbReference type="Google" id="ProtNLM"/>
    </source>
</evidence>
<dbReference type="InterPro" id="IPR015943">
    <property type="entry name" value="WD40/YVTN_repeat-like_dom_sf"/>
</dbReference>
<dbReference type="Proteomes" id="UP001234581">
    <property type="component" value="Unassembled WGS sequence"/>
</dbReference>
<dbReference type="RefSeq" id="XP_058342166.1">
    <property type="nucleotide sequence ID" value="XM_058487089.1"/>
</dbReference>
<evidence type="ECO:0000256" key="2">
    <source>
        <dbReference type="PROSITE-ProRule" id="PRU00221"/>
    </source>
</evidence>
<feature type="compositionally biased region" description="Basic residues" evidence="3">
    <location>
        <begin position="756"/>
        <end position="767"/>
    </location>
</feature>
<dbReference type="InterPro" id="IPR040323">
    <property type="entry name" value="EIPR1"/>
</dbReference>
<organism evidence="4 5">
    <name type="scientific">Lichtheimia ornata</name>
    <dbReference type="NCBI Taxonomy" id="688661"/>
    <lineage>
        <taxon>Eukaryota</taxon>
        <taxon>Fungi</taxon>
        <taxon>Fungi incertae sedis</taxon>
        <taxon>Mucoromycota</taxon>
        <taxon>Mucoromycotina</taxon>
        <taxon>Mucoromycetes</taxon>
        <taxon>Mucorales</taxon>
        <taxon>Lichtheimiaceae</taxon>
        <taxon>Lichtheimia</taxon>
    </lineage>
</organism>
<evidence type="ECO:0000256" key="1">
    <source>
        <dbReference type="ARBA" id="ARBA00005672"/>
    </source>
</evidence>
<dbReference type="InterPro" id="IPR001680">
    <property type="entry name" value="WD40_rpt"/>
</dbReference>
<keyword evidence="5" id="KW-1185">Reference proteome</keyword>
<feature type="compositionally biased region" description="Polar residues" evidence="3">
    <location>
        <begin position="733"/>
        <end position="742"/>
    </location>
</feature>
<dbReference type="EMBL" id="JARTCD010000033">
    <property type="protein sequence ID" value="KAJ8657253.1"/>
    <property type="molecule type" value="Genomic_DNA"/>
</dbReference>